<accession>A0A8H9M1M3</accession>
<dbReference type="InterPro" id="IPR010727">
    <property type="entry name" value="DUF1302"/>
</dbReference>
<dbReference type="Pfam" id="PF06980">
    <property type="entry name" value="DUF1302"/>
    <property type="match status" value="1"/>
</dbReference>
<sequence>MKIQSHVYRHQYLKQRVINQVGCSLLSLLFGLFVGLGGLYTPLAKAEVKVQSSQVSLEYRAALNLKHSDLDLSRVSLASRHTLRLNRQWSAQLDTLSQVAFGKTGLGSTDNFATLNQPLLDSTDARIELTRAFLMWRKRGTSVVIGKQVTPWGVLDGVQVTDRFDPVRRRDFILTDMRPERIARWGIRWRSKLDGWHVDTSLAFDGTSTQQANISDTFFLSSTRFTGGLSVADLGLEGQAPTVDLAQALRIQTPEREHTVNQSTAGVKFGHSLGEGDMSVMLYRGPDTDPVIQLRQAMVASLPINVSFDYLRRTVFGATYDVTLGALVWRMELAYIPDQPLNVLGEQPLMQARAKRMLIGGGVDWRAPANWFVNAQLVVDHIREEELNLVRPATDTLLTLRAQRSFFNERLLFKTELIGSVNQGDGTLRPALVYDYNDNLKFQTGIDWLFGDPNGQFGQFKDDSRWWVSVKYTF</sequence>
<reference evidence="2 3" key="1">
    <citation type="journal article" date="2014" name="Int. J. Syst. Evol. Microbiol.">
        <title>Complete genome sequence of Corynebacterium casei LMG S-19264T (=DSM 44701T), isolated from a smear-ripened cheese.</title>
        <authorList>
            <consortium name="US DOE Joint Genome Institute (JGI-PGF)"/>
            <person name="Walter F."/>
            <person name="Albersmeier A."/>
            <person name="Kalinowski J."/>
            <person name="Ruckert C."/>
        </authorList>
    </citation>
    <scope>NUCLEOTIDE SEQUENCE [LARGE SCALE GENOMIC DNA]</scope>
    <source>
        <strain evidence="2 3">KCTC 32337</strain>
    </source>
</reference>
<evidence type="ECO:0008006" key="4">
    <source>
        <dbReference type="Google" id="ProtNLM"/>
    </source>
</evidence>
<evidence type="ECO:0000313" key="2">
    <source>
        <dbReference type="EMBL" id="GGZ73877.1"/>
    </source>
</evidence>
<feature type="transmembrane region" description="Helical" evidence="1">
    <location>
        <begin position="21"/>
        <end position="43"/>
    </location>
</feature>
<keyword evidence="1" id="KW-1133">Transmembrane helix</keyword>
<evidence type="ECO:0000313" key="3">
    <source>
        <dbReference type="Proteomes" id="UP000622604"/>
    </source>
</evidence>
<comment type="caution">
    <text evidence="2">The sequence shown here is derived from an EMBL/GenBank/DDBJ whole genome shotgun (WGS) entry which is preliminary data.</text>
</comment>
<keyword evidence="1" id="KW-0472">Membrane</keyword>
<dbReference type="RefSeq" id="WP_191866764.1">
    <property type="nucleotide sequence ID" value="NZ_BMZC01000011.1"/>
</dbReference>
<proteinExistence type="predicted"/>
<protein>
    <recommendedName>
        <fullName evidence="4">DUF1302 domain-containing protein</fullName>
    </recommendedName>
</protein>
<gene>
    <name evidence="2" type="ORF">GCM10011274_35280</name>
</gene>
<name>A0A8H9M1M3_9ALTE</name>
<organism evidence="2 3">
    <name type="scientific">Paraglaciecola chathamensis</name>
    <dbReference type="NCBI Taxonomy" id="368405"/>
    <lineage>
        <taxon>Bacteria</taxon>
        <taxon>Pseudomonadati</taxon>
        <taxon>Pseudomonadota</taxon>
        <taxon>Gammaproteobacteria</taxon>
        <taxon>Alteromonadales</taxon>
        <taxon>Alteromonadaceae</taxon>
        <taxon>Paraglaciecola</taxon>
    </lineage>
</organism>
<dbReference type="AlphaFoldDB" id="A0A8H9M1M3"/>
<evidence type="ECO:0000256" key="1">
    <source>
        <dbReference type="SAM" id="Phobius"/>
    </source>
</evidence>
<dbReference type="Proteomes" id="UP000622604">
    <property type="component" value="Unassembled WGS sequence"/>
</dbReference>
<dbReference type="EMBL" id="BMZC01000011">
    <property type="protein sequence ID" value="GGZ73877.1"/>
    <property type="molecule type" value="Genomic_DNA"/>
</dbReference>
<dbReference type="SUPFAM" id="SSF56935">
    <property type="entry name" value="Porins"/>
    <property type="match status" value="1"/>
</dbReference>
<keyword evidence="1" id="KW-0812">Transmembrane</keyword>